<dbReference type="AlphaFoldDB" id="A0A0S6U6X6"/>
<dbReference type="PANTHER" id="PTHR11358:SF41">
    <property type="entry name" value="ARGINASE"/>
    <property type="match status" value="1"/>
</dbReference>
<accession>A0A0S6U6X6</accession>
<dbReference type="Pfam" id="PF00491">
    <property type="entry name" value="Arginase"/>
    <property type="match status" value="1"/>
</dbReference>
<evidence type="ECO:0000256" key="1">
    <source>
        <dbReference type="PROSITE-ProRule" id="PRU00742"/>
    </source>
</evidence>
<proteinExistence type="inferred from homology"/>
<dbReference type="GO" id="GO:0008783">
    <property type="term" value="F:agmatinase activity"/>
    <property type="evidence" value="ECO:0007669"/>
    <property type="project" value="TreeGrafter"/>
</dbReference>
<dbReference type="GO" id="GO:0046872">
    <property type="term" value="F:metal ion binding"/>
    <property type="evidence" value="ECO:0007669"/>
    <property type="project" value="InterPro"/>
</dbReference>
<dbReference type="EMBL" id="DF238840">
    <property type="protein sequence ID" value="GAF24887.1"/>
    <property type="molecule type" value="Genomic_DNA"/>
</dbReference>
<dbReference type="InterPro" id="IPR006035">
    <property type="entry name" value="Ureohydrolase"/>
</dbReference>
<comment type="similarity">
    <text evidence="1">Belongs to the arginase family.</text>
</comment>
<organism evidence="2">
    <name type="scientific">Moorella thermoacetica Y72</name>
    <dbReference type="NCBI Taxonomy" id="1325331"/>
    <lineage>
        <taxon>Bacteria</taxon>
        <taxon>Bacillati</taxon>
        <taxon>Bacillota</taxon>
        <taxon>Clostridia</taxon>
        <taxon>Neomoorellales</taxon>
        <taxon>Neomoorellaceae</taxon>
        <taxon>Neomoorella</taxon>
    </lineage>
</organism>
<dbReference type="PANTHER" id="PTHR11358">
    <property type="entry name" value="ARGINASE/AGMATINASE"/>
    <property type="match status" value="1"/>
</dbReference>
<name>A0A0S6U6X6_NEOTH</name>
<protein>
    <submittedName>
        <fullName evidence="2">Arginase/agmatinase/formimionoglutamate hydrolase, arginase family</fullName>
    </submittedName>
</protein>
<dbReference type="RefSeq" id="WP_025773046.1">
    <property type="nucleotide sequence ID" value="NZ_DF238840.1"/>
</dbReference>
<reference evidence="2" key="1">
    <citation type="journal article" date="2014" name="Gene">
        <title>Genome-guided analysis of transformation efficiency and carbon dioxide assimilation by Moorella thermoacetica Y72.</title>
        <authorList>
            <person name="Tsukahara K."/>
            <person name="Kita A."/>
            <person name="Nakashimada Y."/>
            <person name="Hoshino T."/>
            <person name="Murakami K."/>
        </authorList>
    </citation>
    <scope>NUCLEOTIDE SEQUENCE [LARGE SCALE GENOMIC DNA]</scope>
    <source>
        <strain evidence="2">Y72</strain>
    </source>
</reference>
<dbReference type="PROSITE" id="PS51409">
    <property type="entry name" value="ARGINASE_2"/>
    <property type="match status" value="1"/>
</dbReference>
<dbReference type="Proteomes" id="UP000063718">
    <property type="component" value="Unassembled WGS sequence"/>
</dbReference>
<gene>
    <name evidence="2" type="ORF">MTY_0215</name>
</gene>
<dbReference type="GO" id="GO:0033389">
    <property type="term" value="P:putrescine biosynthetic process from arginine, via agmatine"/>
    <property type="evidence" value="ECO:0007669"/>
    <property type="project" value="TreeGrafter"/>
</dbReference>
<dbReference type="SUPFAM" id="SSF52768">
    <property type="entry name" value="Arginase/deacetylase"/>
    <property type="match status" value="1"/>
</dbReference>
<dbReference type="Gene3D" id="3.40.800.10">
    <property type="entry name" value="Ureohydrolase domain"/>
    <property type="match status" value="1"/>
</dbReference>
<dbReference type="InterPro" id="IPR023696">
    <property type="entry name" value="Ureohydrolase_dom_sf"/>
</dbReference>
<evidence type="ECO:0000313" key="2">
    <source>
        <dbReference type="EMBL" id="GAF24887.1"/>
    </source>
</evidence>
<keyword evidence="2" id="KW-0378">Hydrolase</keyword>
<sequence length="256" mass="28914">MFTGPKVVTLLNFDDTLAKQEELRRFPHDLVDLRDLKGTRMYCAPEVLGEIATRLGKTKRGITLIGSGDFHYVSYLLLAAMTRPFTLILFDNHADLKQDHPHAPLSCASWVARALELPYLQKAIIIGTRGDEMRWVPPRRREKVLFLFFTGKAWLRQVLNNSTGTVYISIDKDVLCREDAVTNWEQGSMTLAELLLALREITQQKEVAAADVCGEAPLHPLDQLRPAGREAIRKNMRANVMILRTLLLAGSYKKAS</sequence>